<feature type="transmembrane region" description="Helical" evidence="1">
    <location>
        <begin position="99"/>
        <end position="117"/>
    </location>
</feature>
<dbReference type="InterPro" id="IPR014617">
    <property type="entry name" value="YphA_Bacsu"/>
</dbReference>
<feature type="transmembrane region" description="Helical" evidence="1">
    <location>
        <begin position="124"/>
        <end position="145"/>
    </location>
</feature>
<comment type="caution">
    <text evidence="2">The sequence shown here is derived from an EMBL/GenBank/DDBJ whole genome shotgun (WGS) entry which is preliminary data.</text>
</comment>
<dbReference type="Pfam" id="PF24124">
    <property type="entry name" value="YphA"/>
    <property type="match status" value="1"/>
</dbReference>
<evidence type="ECO:0000313" key="2">
    <source>
        <dbReference type="EMBL" id="MYL19436.1"/>
    </source>
</evidence>
<protein>
    <submittedName>
        <fullName evidence="2">Uncharacterized protein</fullName>
    </submittedName>
</protein>
<sequence length="194" mass="22052">MAVYWYAWVLMICIWFFMKQTSARTSLLFFLCVLMCTFSWTFIHPSVYLYAHLGLLMVFGLHLLSFQQRPLVIYFWLFFLSIGFSSVSLFITIHPVWTHLPGFSLGVAVVLLLRMILSDLRGIAGFWLTMNGAGMTLTYVVLRLYGREGVVMTAPLLVFALKGLLILLFVHGLRTLKKNNAGAGKSKYKGDAYA</sequence>
<proteinExistence type="predicted"/>
<gene>
    <name evidence="2" type="ORF">GLW04_06000</name>
</gene>
<name>A0A845DPV7_9BACI</name>
<feature type="transmembrane region" description="Helical" evidence="1">
    <location>
        <begin position="27"/>
        <end position="43"/>
    </location>
</feature>
<feature type="transmembrane region" description="Helical" evidence="1">
    <location>
        <begin position="73"/>
        <end position="93"/>
    </location>
</feature>
<dbReference type="OrthoDB" id="2964698at2"/>
<feature type="transmembrane region" description="Helical" evidence="1">
    <location>
        <begin position="151"/>
        <end position="170"/>
    </location>
</feature>
<keyword evidence="1" id="KW-0812">Transmembrane</keyword>
<accession>A0A845DPV7</accession>
<evidence type="ECO:0000313" key="3">
    <source>
        <dbReference type="Proteomes" id="UP000460949"/>
    </source>
</evidence>
<keyword evidence="1" id="KW-1133">Transmembrane helix</keyword>
<feature type="transmembrane region" description="Helical" evidence="1">
    <location>
        <begin position="6"/>
        <end position="22"/>
    </location>
</feature>
<dbReference type="AlphaFoldDB" id="A0A845DPV7"/>
<dbReference type="EMBL" id="WMET01000001">
    <property type="protein sequence ID" value="MYL19436.1"/>
    <property type="molecule type" value="Genomic_DNA"/>
</dbReference>
<organism evidence="2 3">
    <name type="scientific">Halobacillus litoralis</name>
    <dbReference type="NCBI Taxonomy" id="45668"/>
    <lineage>
        <taxon>Bacteria</taxon>
        <taxon>Bacillati</taxon>
        <taxon>Bacillota</taxon>
        <taxon>Bacilli</taxon>
        <taxon>Bacillales</taxon>
        <taxon>Bacillaceae</taxon>
        <taxon>Halobacillus</taxon>
    </lineage>
</organism>
<dbReference type="Proteomes" id="UP000460949">
    <property type="component" value="Unassembled WGS sequence"/>
</dbReference>
<keyword evidence="1" id="KW-0472">Membrane</keyword>
<reference evidence="2 3" key="1">
    <citation type="submission" date="2019-11" db="EMBL/GenBank/DDBJ databases">
        <title>Genome sequences of 17 halophilic strains isolated from different environments.</title>
        <authorList>
            <person name="Furrow R.E."/>
        </authorList>
    </citation>
    <scope>NUCLEOTIDE SEQUENCE [LARGE SCALE GENOMIC DNA]</scope>
    <source>
        <strain evidence="2 3">22511_23_Filter</strain>
    </source>
</reference>
<evidence type="ECO:0000256" key="1">
    <source>
        <dbReference type="SAM" id="Phobius"/>
    </source>
</evidence>
<feature type="transmembrane region" description="Helical" evidence="1">
    <location>
        <begin position="49"/>
        <end position="66"/>
    </location>
</feature>
<dbReference type="RefSeq" id="WP_160835823.1">
    <property type="nucleotide sequence ID" value="NZ_WMET01000001.1"/>
</dbReference>